<feature type="transmembrane region" description="Helical" evidence="5">
    <location>
        <begin position="232"/>
        <end position="255"/>
    </location>
</feature>
<evidence type="ECO:0000313" key="7">
    <source>
        <dbReference type="EMBL" id="MBW3082283.1"/>
    </source>
</evidence>
<feature type="transmembrane region" description="Helical" evidence="5">
    <location>
        <begin position="185"/>
        <end position="203"/>
    </location>
</feature>
<reference evidence="7 8" key="1">
    <citation type="submission" date="2021-05" db="EMBL/GenBank/DDBJ databases">
        <title>Phylogenetic classification of ten novel species belonging to the genus Bifidobacterium comprising B. colchicus sp. nov., B. abeli sp. nov., B. bicoloris sp. nov., B. guerezis sp. nov., B. rosaliae sp. nov., B. santillanensis sp. nov., B. argentati sp. nov., B. amazzoni sp. nov., B. pluviali sp. nov., and B. pinnaculum sp. nov.</title>
        <authorList>
            <person name="Lugli G.A."/>
            <person name="Ruiz Garcia L."/>
            <person name="Margolles A."/>
            <person name="Ventura M."/>
        </authorList>
    </citation>
    <scope>NUCLEOTIDE SEQUENCE [LARGE SCALE GENOMIC DNA]</scope>
    <source>
        <strain evidence="7 8">6T3</strain>
    </source>
</reference>
<evidence type="ECO:0000256" key="3">
    <source>
        <dbReference type="ARBA" id="ARBA00022989"/>
    </source>
</evidence>
<keyword evidence="8" id="KW-1185">Reference proteome</keyword>
<keyword evidence="2 5" id="KW-0812">Transmembrane</keyword>
<name>A0ABS6W716_9BIFI</name>
<dbReference type="RefSeq" id="WP_219080259.1">
    <property type="nucleotide sequence ID" value="NZ_JAHBBD010000004.1"/>
</dbReference>
<feature type="transmembrane region" description="Helical" evidence="5">
    <location>
        <begin position="29"/>
        <end position="49"/>
    </location>
</feature>
<organism evidence="7 8">
    <name type="scientific">Bifidobacterium phasiani</name>
    <dbReference type="NCBI Taxonomy" id="2834431"/>
    <lineage>
        <taxon>Bacteria</taxon>
        <taxon>Bacillati</taxon>
        <taxon>Actinomycetota</taxon>
        <taxon>Actinomycetes</taxon>
        <taxon>Bifidobacteriales</taxon>
        <taxon>Bifidobacteriaceae</taxon>
        <taxon>Bifidobacterium</taxon>
    </lineage>
</organism>
<dbReference type="InterPro" id="IPR013525">
    <property type="entry name" value="ABC2_TM"/>
</dbReference>
<keyword evidence="3 5" id="KW-1133">Transmembrane helix</keyword>
<feature type="transmembrane region" description="Helical" evidence="5">
    <location>
        <begin position="112"/>
        <end position="133"/>
    </location>
</feature>
<evidence type="ECO:0000256" key="4">
    <source>
        <dbReference type="ARBA" id="ARBA00023136"/>
    </source>
</evidence>
<evidence type="ECO:0000313" key="8">
    <source>
        <dbReference type="Proteomes" id="UP000812844"/>
    </source>
</evidence>
<comment type="caution">
    <text evidence="7">The sequence shown here is derived from an EMBL/GenBank/DDBJ whole genome shotgun (WGS) entry which is preliminary data.</text>
</comment>
<protein>
    <submittedName>
        <fullName evidence="7">ABC transporter permease</fullName>
    </submittedName>
</protein>
<keyword evidence="4 5" id="KW-0472">Membrane</keyword>
<feature type="domain" description="ABC-2 type transporter transmembrane" evidence="6">
    <location>
        <begin position="37"/>
        <end position="225"/>
    </location>
</feature>
<dbReference type="EMBL" id="JAHBBD010000004">
    <property type="protein sequence ID" value="MBW3082283.1"/>
    <property type="molecule type" value="Genomic_DNA"/>
</dbReference>
<evidence type="ECO:0000259" key="6">
    <source>
        <dbReference type="Pfam" id="PF01061"/>
    </source>
</evidence>
<evidence type="ECO:0000256" key="5">
    <source>
        <dbReference type="SAM" id="Phobius"/>
    </source>
</evidence>
<dbReference type="Proteomes" id="UP000812844">
    <property type="component" value="Unassembled WGS sequence"/>
</dbReference>
<comment type="subcellular location">
    <subcellularLocation>
        <location evidence="1">Membrane</location>
        <topology evidence="1">Multi-pass membrane protein</topology>
    </subcellularLocation>
</comment>
<proteinExistence type="predicted"/>
<gene>
    <name evidence="7" type="ORF">KIH73_02635</name>
</gene>
<accession>A0ABS6W716</accession>
<feature type="transmembrane region" description="Helical" evidence="5">
    <location>
        <begin position="145"/>
        <end position="173"/>
    </location>
</feature>
<sequence>MSTSRFMTGPFMTGLRVTLRTMPEFGSPAAVAVQTLAAPAFTALFYLLLSRSGQGQSEAGGAGATLAALVGSCAVQTVTLVASTLSEDRYEGTLPHELVAAGTGVRSWAGRFAAMLLVALLGGLASLAATFAATPADAWPGGTPLALLPAALALTAVSCLASLGMGLCIAALSLACTDALFPANLAGYLLPIGCGLVAPAGALPQPWRALAYMTPIAWTTDAARAAAAHTTRALACAGVGIAVGAAWGLAAVATLRLCRAVSRRHDTIAGIGL</sequence>
<evidence type="ECO:0000256" key="2">
    <source>
        <dbReference type="ARBA" id="ARBA00022692"/>
    </source>
</evidence>
<evidence type="ECO:0000256" key="1">
    <source>
        <dbReference type="ARBA" id="ARBA00004141"/>
    </source>
</evidence>
<dbReference type="Pfam" id="PF01061">
    <property type="entry name" value="ABC2_membrane"/>
    <property type="match status" value="1"/>
</dbReference>